<dbReference type="GO" id="GO:0033214">
    <property type="term" value="P:siderophore-iron import into cell"/>
    <property type="evidence" value="ECO:0007669"/>
    <property type="project" value="TreeGrafter"/>
</dbReference>
<dbReference type="Pfam" id="PF01032">
    <property type="entry name" value="FecCD"/>
    <property type="match status" value="1"/>
</dbReference>
<evidence type="ECO:0000256" key="7">
    <source>
        <dbReference type="ARBA" id="ARBA00023136"/>
    </source>
</evidence>
<sequence length="332" mass="34925">MIKKPMFIIITLFLLLIALAVINIGLGAIPVHPEVIMQSIYGRADPDLAYILAYYRLPRIVLAILVGFSLATAGVIAQAVLQNPLAAPDTLGTAGGASVAAVGATALFPTLSLSMISLAAFIGGIIATFMVYLLALKGESNTTRLALVGISVGAFCSAGVDLAVLRMDTNVQTALLWLNGSLFGREWEHVIQLLPFSIPLFLAALLLAKSLDSLRLGQEVATGLGLRVEVYKVIMLLVAVLLTTSSIATAGTVGFLGLISPHIARQLVGHAHKFVLPVAGLVGSIIFLLADSIGRGAMPPIEVPAGLITAVLGVPYFLFLLWQQSRKEKKAV</sequence>
<dbReference type="EMBL" id="FOCD01000003">
    <property type="protein sequence ID" value="SEN78198.1"/>
    <property type="molecule type" value="Genomic_DNA"/>
</dbReference>
<gene>
    <name evidence="9" type="ORF">SAMN04489762_2825</name>
</gene>
<comment type="caution">
    <text evidence="9">The sequence shown here is derived from an EMBL/GenBank/DDBJ whole genome shotgun (WGS) entry which is preliminary data.</text>
</comment>
<feature type="transmembrane region" description="Helical" evidence="8">
    <location>
        <begin position="90"/>
        <end position="109"/>
    </location>
</feature>
<evidence type="ECO:0000313" key="9">
    <source>
        <dbReference type="EMBL" id="SEN78198.1"/>
    </source>
</evidence>
<dbReference type="FunFam" id="1.10.3470.10:FF:000001">
    <property type="entry name" value="Vitamin B12 ABC transporter permease BtuC"/>
    <property type="match status" value="1"/>
</dbReference>
<dbReference type="CDD" id="cd06550">
    <property type="entry name" value="TM_ABC_iron-siderophores_like"/>
    <property type="match status" value="1"/>
</dbReference>
<dbReference type="PANTHER" id="PTHR30472">
    <property type="entry name" value="FERRIC ENTEROBACTIN TRANSPORT SYSTEM PERMEASE PROTEIN"/>
    <property type="match status" value="1"/>
</dbReference>
<proteinExistence type="inferred from homology"/>
<organism evidence="9 10">
    <name type="scientific">Terribacillus saccharophilus</name>
    <dbReference type="NCBI Taxonomy" id="361277"/>
    <lineage>
        <taxon>Bacteria</taxon>
        <taxon>Bacillati</taxon>
        <taxon>Bacillota</taxon>
        <taxon>Bacilli</taxon>
        <taxon>Bacillales</taxon>
        <taxon>Bacillaceae</taxon>
        <taxon>Terribacillus</taxon>
    </lineage>
</organism>
<keyword evidence="7 8" id="KW-0472">Membrane</keyword>
<keyword evidence="5 8" id="KW-0812">Transmembrane</keyword>
<feature type="transmembrane region" description="Helical" evidence="8">
    <location>
        <begin position="60"/>
        <end position="81"/>
    </location>
</feature>
<dbReference type="Gene3D" id="1.10.3470.10">
    <property type="entry name" value="ABC transporter involved in vitamin B12 uptake, BtuC"/>
    <property type="match status" value="1"/>
</dbReference>
<protein>
    <submittedName>
        <fullName evidence="9">Iron complex transport system permease protein</fullName>
    </submittedName>
</protein>
<dbReference type="SUPFAM" id="SSF81345">
    <property type="entry name" value="ABC transporter involved in vitamin B12 uptake, BtuC"/>
    <property type="match status" value="1"/>
</dbReference>
<dbReference type="PANTHER" id="PTHR30472:SF25">
    <property type="entry name" value="ABC TRANSPORTER PERMEASE PROTEIN MJ0876-RELATED"/>
    <property type="match status" value="1"/>
</dbReference>
<evidence type="ECO:0000256" key="5">
    <source>
        <dbReference type="ARBA" id="ARBA00022692"/>
    </source>
</evidence>
<evidence type="ECO:0000256" key="2">
    <source>
        <dbReference type="ARBA" id="ARBA00007935"/>
    </source>
</evidence>
<feature type="transmembrane region" description="Helical" evidence="8">
    <location>
        <begin position="233"/>
        <end position="259"/>
    </location>
</feature>
<dbReference type="RefSeq" id="WP_318250122.1">
    <property type="nucleotide sequence ID" value="NZ_FOCD01000003.1"/>
</dbReference>
<dbReference type="AlphaFoldDB" id="A0AAX2EI38"/>
<evidence type="ECO:0000256" key="1">
    <source>
        <dbReference type="ARBA" id="ARBA00004651"/>
    </source>
</evidence>
<comment type="subcellular location">
    <subcellularLocation>
        <location evidence="1">Cell membrane</location>
        <topology evidence="1">Multi-pass membrane protein</topology>
    </subcellularLocation>
</comment>
<dbReference type="InterPro" id="IPR000522">
    <property type="entry name" value="ABC_transptr_permease_BtuC"/>
</dbReference>
<name>A0AAX2EI38_9BACI</name>
<feature type="transmembrane region" description="Helical" evidence="8">
    <location>
        <begin position="147"/>
        <end position="167"/>
    </location>
</feature>
<dbReference type="GO" id="GO:0005886">
    <property type="term" value="C:plasma membrane"/>
    <property type="evidence" value="ECO:0007669"/>
    <property type="project" value="UniProtKB-SubCell"/>
</dbReference>
<evidence type="ECO:0000256" key="3">
    <source>
        <dbReference type="ARBA" id="ARBA00022448"/>
    </source>
</evidence>
<dbReference type="GO" id="GO:0022857">
    <property type="term" value="F:transmembrane transporter activity"/>
    <property type="evidence" value="ECO:0007669"/>
    <property type="project" value="InterPro"/>
</dbReference>
<dbReference type="Proteomes" id="UP000199735">
    <property type="component" value="Unassembled WGS sequence"/>
</dbReference>
<feature type="transmembrane region" description="Helical" evidence="8">
    <location>
        <begin position="301"/>
        <end position="322"/>
    </location>
</feature>
<feature type="transmembrane region" description="Helical" evidence="8">
    <location>
        <begin position="115"/>
        <end position="135"/>
    </location>
</feature>
<keyword evidence="3" id="KW-0813">Transport</keyword>
<feature type="transmembrane region" description="Helical" evidence="8">
    <location>
        <begin position="271"/>
        <end position="289"/>
    </location>
</feature>
<reference evidence="9 10" key="1">
    <citation type="submission" date="2016-10" db="EMBL/GenBank/DDBJ databases">
        <authorList>
            <person name="Varghese N."/>
            <person name="Submissions S."/>
        </authorList>
    </citation>
    <scope>NUCLEOTIDE SEQUENCE [LARGE SCALE GENOMIC DNA]</scope>
    <source>
        <strain evidence="9 10">DSM 21619</strain>
    </source>
</reference>
<evidence type="ECO:0000256" key="6">
    <source>
        <dbReference type="ARBA" id="ARBA00022989"/>
    </source>
</evidence>
<comment type="similarity">
    <text evidence="2">Belongs to the binding-protein-dependent transport system permease family. FecCD subfamily.</text>
</comment>
<keyword evidence="4" id="KW-1003">Cell membrane</keyword>
<evidence type="ECO:0000256" key="8">
    <source>
        <dbReference type="SAM" id="Phobius"/>
    </source>
</evidence>
<accession>A0AAX2EI38</accession>
<evidence type="ECO:0000256" key="4">
    <source>
        <dbReference type="ARBA" id="ARBA00022475"/>
    </source>
</evidence>
<dbReference type="InterPro" id="IPR037294">
    <property type="entry name" value="ABC_BtuC-like"/>
</dbReference>
<keyword evidence="6 8" id="KW-1133">Transmembrane helix</keyword>
<evidence type="ECO:0000313" key="10">
    <source>
        <dbReference type="Proteomes" id="UP000199735"/>
    </source>
</evidence>